<comment type="caution">
    <text evidence="26">The sequence shown here is derived from an EMBL/GenBank/DDBJ whole genome shotgun (WGS) entry which is preliminary data.</text>
</comment>
<dbReference type="GO" id="GO:0030246">
    <property type="term" value="F:carbohydrate binding"/>
    <property type="evidence" value="ECO:0007669"/>
    <property type="project" value="UniProtKB-KW"/>
</dbReference>
<dbReference type="GO" id="GO:0005886">
    <property type="term" value="C:plasma membrane"/>
    <property type="evidence" value="ECO:0007669"/>
    <property type="project" value="UniProtKB-SubCell"/>
</dbReference>
<feature type="compositionally biased region" description="Basic and acidic residues" evidence="22">
    <location>
        <begin position="365"/>
        <end position="374"/>
    </location>
</feature>
<evidence type="ECO:0000256" key="6">
    <source>
        <dbReference type="ARBA" id="ARBA00012513"/>
    </source>
</evidence>
<dbReference type="CDD" id="cd06899">
    <property type="entry name" value="lectin_legume_LecRK_Arcelin_ConA"/>
    <property type="match status" value="1"/>
</dbReference>
<evidence type="ECO:0000256" key="7">
    <source>
        <dbReference type="ARBA" id="ARBA00022475"/>
    </source>
</evidence>
<feature type="region of interest" description="Disordered" evidence="22">
    <location>
        <begin position="448"/>
        <end position="529"/>
    </location>
</feature>
<reference evidence="26" key="1">
    <citation type="journal article" date="2023" name="GigaByte">
        <title>Genome assembly of the bearded iris, Iris pallida Lam.</title>
        <authorList>
            <person name="Bruccoleri R.E."/>
            <person name="Oakeley E.J."/>
            <person name="Faust A.M.E."/>
            <person name="Altorfer M."/>
            <person name="Dessus-Babus S."/>
            <person name="Burckhardt D."/>
            <person name="Oertli M."/>
            <person name="Naumann U."/>
            <person name="Petersen F."/>
            <person name="Wong J."/>
        </authorList>
    </citation>
    <scope>NUCLEOTIDE SEQUENCE</scope>
    <source>
        <strain evidence="26">GSM-AAB239-AS_SAM_17_03QT</strain>
    </source>
</reference>
<evidence type="ECO:0000256" key="17">
    <source>
        <dbReference type="ARBA" id="ARBA00023136"/>
    </source>
</evidence>
<keyword evidence="12" id="KW-0430">Lectin</keyword>
<evidence type="ECO:0000256" key="5">
    <source>
        <dbReference type="ARBA" id="ARBA00010217"/>
    </source>
</evidence>
<evidence type="ECO:0000256" key="10">
    <source>
        <dbReference type="ARBA" id="ARBA00022692"/>
    </source>
</evidence>
<keyword evidence="9" id="KW-0808">Transferase</keyword>
<keyword evidence="16 23" id="KW-1133">Transmembrane helix</keyword>
<reference evidence="26" key="2">
    <citation type="submission" date="2023-04" db="EMBL/GenBank/DDBJ databases">
        <authorList>
            <person name="Bruccoleri R.E."/>
            <person name="Oakeley E.J."/>
            <person name="Faust A.-M."/>
            <person name="Dessus-Babus S."/>
            <person name="Altorfer M."/>
            <person name="Burckhardt D."/>
            <person name="Oertli M."/>
            <person name="Naumann U."/>
            <person name="Petersen F."/>
            <person name="Wong J."/>
        </authorList>
    </citation>
    <scope>NUCLEOTIDE SEQUENCE</scope>
    <source>
        <strain evidence="26">GSM-AAB239-AS_SAM_17_03QT</strain>
        <tissue evidence="26">Leaf</tissue>
    </source>
</reference>
<comment type="subcellular location">
    <subcellularLocation>
        <location evidence="1">Cell membrane</location>
    </subcellularLocation>
    <subcellularLocation>
        <location evidence="2">Membrane</location>
        <topology evidence="2">Single-pass type I membrane protein</topology>
    </subcellularLocation>
</comment>
<keyword evidence="13" id="KW-0547">Nucleotide-binding</keyword>
<feature type="transmembrane region" description="Helical" evidence="23">
    <location>
        <begin position="284"/>
        <end position="308"/>
    </location>
</feature>
<keyword evidence="18 26" id="KW-0675">Receptor</keyword>
<comment type="catalytic activity">
    <reaction evidence="20">
        <text>L-threonyl-[protein] + ATP = O-phospho-L-threonyl-[protein] + ADP + H(+)</text>
        <dbReference type="Rhea" id="RHEA:46608"/>
        <dbReference type="Rhea" id="RHEA-COMP:11060"/>
        <dbReference type="Rhea" id="RHEA-COMP:11605"/>
        <dbReference type="ChEBI" id="CHEBI:15378"/>
        <dbReference type="ChEBI" id="CHEBI:30013"/>
        <dbReference type="ChEBI" id="CHEBI:30616"/>
        <dbReference type="ChEBI" id="CHEBI:61977"/>
        <dbReference type="ChEBI" id="CHEBI:456216"/>
        <dbReference type="EC" id="2.7.11.1"/>
    </reaction>
</comment>
<keyword evidence="11 24" id="KW-0732">Signal</keyword>
<evidence type="ECO:0000256" key="20">
    <source>
        <dbReference type="ARBA" id="ARBA00047899"/>
    </source>
</evidence>
<feature type="compositionally biased region" description="Basic and acidic residues" evidence="22">
    <location>
        <begin position="338"/>
        <end position="347"/>
    </location>
</feature>
<evidence type="ECO:0000256" key="15">
    <source>
        <dbReference type="ARBA" id="ARBA00022840"/>
    </source>
</evidence>
<evidence type="ECO:0000256" key="1">
    <source>
        <dbReference type="ARBA" id="ARBA00004236"/>
    </source>
</evidence>
<feature type="compositionally biased region" description="Gly residues" evidence="22">
    <location>
        <begin position="623"/>
        <end position="633"/>
    </location>
</feature>
<keyword evidence="27" id="KW-1185">Reference proteome</keyword>
<dbReference type="FunFam" id="2.60.120.200:FF:000086">
    <property type="entry name" value="L-type lectin-domain containing receptor kinase S.4"/>
    <property type="match status" value="1"/>
</dbReference>
<organism evidence="26 27">
    <name type="scientific">Iris pallida</name>
    <name type="common">Sweet iris</name>
    <dbReference type="NCBI Taxonomy" id="29817"/>
    <lineage>
        <taxon>Eukaryota</taxon>
        <taxon>Viridiplantae</taxon>
        <taxon>Streptophyta</taxon>
        <taxon>Embryophyta</taxon>
        <taxon>Tracheophyta</taxon>
        <taxon>Spermatophyta</taxon>
        <taxon>Magnoliopsida</taxon>
        <taxon>Liliopsida</taxon>
        <taxon>Asparagales</taxon>
        <taxon>Iridaceae</taxon>
        <taxon>Iridoideae</taxon>
        <taxon>Irideae</taxon>
        <taxon>Iris</taxon>
    </lineage>
</organism>
<feature type="compositionally biased region" description="Gly residues" evidence="22">
    <location>
        <begin position="587"/>
        <end position="596"/>
    </location>
</feature>
<evidence type="ECO:0000256" key="19">
    <source>
        <dbReference type="ARBA" id="ARBA00023180"/>
    </source>
</evidence>
<name>A0AAX6FEZ7_IRIPA</name>
<evidence type="ECO:0000256" key="14">
    <source>
        <dbReference type="ARBA" id="ARBA00022777"/>
    </source>
</evidence>
<keyword evidence="10 23" id="KW-0812">Transmembrane</keyword>
<evidence type="ECO:0000313" key="26">
    <source>
        <dbReference type="EMBL" id="KAJ6814962.1"/>
    </source>
</evidence>
<gene>
    <name evidence="26" type="ORF">M6B38_136070</name>
</gene>
<dbReference type="PANTHER" id="PTHR32401">
    <property type="entry name" value="CONCANAVALIN A-LIKE LECTIN FAMILY PROTEIN"/>
    <property type="match status" value="1"/>
</dbReference>
<evidence type="ECO:0000256" key="16">
    <source>
        <dbReference type="ARBA" id="ARBA00022989"/>
    </source>
</evidence>
<dbReference type="EC" id="2.7.11.1" evidence="6"/>
<dbReference type="GO" id="GO:0005524">
    <property type="term" value="F:ATP binding"/>
    <property type="evidence" value="ECO:0007669"/>
    <property type="project" value="UniProtKB-KW"/>
</dbReference>
<comment type="similarity">
    <text evidence="4">In the N-terminal section; belongs to the leguminous lectin family.</text>
</comment>
<dbReference type="SUPFAM" id="SSF49899">
    <property type="entry name" value="Concanavalin A-like lectins/glucanases"/>
    <property type="match status" value="1"/>
</dbReference>
<keyword evidence="15" id="KW-0067">ATP-binding</keyword>
<feature type="region of interest" description="Disordered" evidence="22">
    <location>
        <begin position="338"/>
        <end position="411"/>
    </location>
</feature>
<feature type="compositionally biased region" description="Basic and acidic residues" evidence="22">
    <location>
        <begin position="495"/>
        <end position="509"/>
    </location>
</feature>
<feature type="domain" description="Legume lectin" evidence="25">
    <location>
        <begin position="23"/>
        <end position="271"/>
    </location>
</feature>
<dbReference type="InterPro" id="IPR050258">
    <property type="entry name" value="Leguminous_Lectin"/>
</dbReference>
<evidence type="ECO:0000256" key="9">
    <source>
        <dbReference type="ARBA" id="ARBA00022679"/>
    </source>
</evidence>
<evidence type="ECO:0000256" key="24">
    <source>
        <dbReference type="SAM" id="SignalP"/>
    </source>
</evidence>
<sequence>MSKTSIVLSISLFITILSPTISQEFTYLGFSGSKISLNGAASIEGDSGILRLTNETSRLIGHAFYPTPLKFKNSSSASAFSFSTAFAFAIVPEYPKLGGHGFAFTIAPSPILPGAQPSQYLGILNASDITNATDHVFAVEFDTVQDFEFFDINDNHVGIDINNLKSNSSAPAAYFDESSTKKDLNLKSGNTIQAWVDYDGVAKVINVSLSPFSWKPTIPIISFPVDLSTVLEDDMYVGFSASTGLLASSHYLMGWSFKMNGVAPSLQLSSLPSLPKPKRSNTTLIVAVAISVFFVLIAVAAAAAYLFYKFKNADIVEPWELEYGPHRFSYNELRHATKNFRDRDQPPRLRRLRQGLPGGPPGLESRGRREKSLPRLEAGVTGVHRGDRQHRASPPPQPRPPAGLVPPPRGAAAGLRLHAQRQPRQVPVRHGQLLVVVVAGAVVGGEVQGPEGRGERAAVPARGMGGGSDPSGRQGEQCAARHRHERPARGLRAGEAVRARGEPEHDAGGRHARVPGAGAYEDGEGDDGLGRVRVRGAVLGDDHGAEADRAEGGAGGAGAGGLAVGEVELRDVEGSGGQEAGGELRRGGGGGGGEGGASLLASGACDEADDEGGAEVFGRRGCDGGAGGEVTPG</sequence>
<evidence type="ECO:0000313" key="27">
    <source>
        <dbReference type="Proteomes" id="UP001140949"/>
    </source>
</evidence>
<evidence type="ECO:0000256" key="12">
    <source>
        <dbReference type="ARBA" id="ARBA00022734"/>
    </source>
</evidence>
<dbReference type="EMBL" id="JANAVB010029417">
    <property type="protein sequence ID" value="KAJ6814962.1"/>
    <property type="molecule type" value="Genomic_DNA"/>
</dbReference>
<feature type="signal peptide" evidence="24">
    <location>
        <begin position="1"/>
        <end position="22"/>
    </location>
</feature>
<keyword evidence="14 26" id="KW-0418">Kinase</keyword>
<comment type="similarity">
    <text evidence="5">In the C-terminal section; belongs to the protein kinase superfamily. Ser/Thr protein kinase family.</text>
</comment>
<keyword evidence="19" id="KW-0325">Glycoprotein</keyword>
<dbReference type="GO" id="GO:0004674">
    <property type="term" value="F:protein serine/threonine kinase activity"/>
    <property type="evidence" value="ECO:0007669"/>
    <property type="project" value="UniProtKB-KW"/>
</dbReference>
<dbReference type="Pfam" id="PF00139">
    <property type="entry name" value="Lectin_legB"/>
    <property type="match status" value="1"/>
</dbReference>
<evidence type="ECO:0000259" key="25">
    <source>
        <dbReference type="Pfam" id="PF00139"/>
    </source>
</evidence>
<feature type="chain" id="PRO_5043668560" description="non-specific serine/threonine protein kinase" evidence="24">
    <location>
        <begin position="23"/>
        <end position="633"/>
    </location>
</feature>
<dbReference type="AlphaFoldDB" id="A0AAX6FEZ7"/>
<protein>
    <recommendedName>
        <fullName evidence="6">non-specific serine/threonine protein kinase</fullName>
        <ecNumber evidence="6">2.7.11.1</ecNumber>
    </recommendedName>
</protein>
<evidence type="ECO:0000256" key="8">
    <source>
        <dbReference type="ARBA" id="ARBA00022527"/>
    </source>
</evidence>
<evidence type="ECO:0000256" key="11">
    <source>
        <dbReference type="ARBA" id="ARBA00022729"/>
    </source>
</evidence>
<dbReference type="Proteomes" id="UP001140949">
    <property type="component" value="Unassembled WGS sequence"/>
</dbReference>
<dbReference type="PANTHER" id="PTHR32401:SF50">
    <property type="entry name" value="OS07G0133000 PROTEIN"/>
    <property type="match status" value="1"/>
</dbReference>
<evidence type="ECO:0000256" key="21">
    <source>
        <dbReference type="ARBA" id="ARBA00048679"/>
    </source>
</evidence>
<evidence type="ECO:0000256" key="23">
    <source>
        <dbReference type="SAM" id="Phobius"/>
    </source>
</evidence>
<comment type="similarity">
    <text evidence="3">Belongs to the leguminous lectin family.</text>
</comment>
<feature type="compositionally biased region" description="Pro residues" evidence="22">
    <location>
        <begin position="393"/>
        <end position="409"/>
    </location>
</feature>
<dbReference type="InterPro" id="IPR013320">
    <property type="entry name" value="ConA-like_dom_sf"/>
</dbReference>
<proteinExistence type="inferred from homology"/>
<dbReference type="InterPro" id="IPR001220">
    <property type="entry name" value="Legume_lectin_dom"/>
</dbReference>
<evidence type="ECO:0000256" key="2">
    <source>
        <dbReference type="ARBA" id="ARBA00004479"/>
    </source>
</evidence>
<evidence type="ECO:0000256" key="4">
    <source>
        <dbReference type="ARBA" id="ARBA00008536"/>
    </source>
</evidence>
<keyword evidence="17 23" id="KW-0472">Membrane</keyword>
<keyword evidence="7" id="KW-1003">Cell membrane</keyword>
<comment type="catalytic activity">
    <reaction evidence="21">
        <text>L-seryl-[protein] + ATP = O-phospho-L-seryl-[protein] + ADP + H(+)</text>
        <dbReference type="Rhea" id="RHEA:17989"/>
        <dbReference type="Rhea" id="RHEA-COMP:9863"/>
        <dbReference type="Rhea" id="RHEA-COMP:11604"/>
        <dbReference type="ChEBI" id="CHEBI:15378"/>
        <dbReference type="ChEBI" id="CHEBI:29999"/>
        <dbReference type="ChEBI" id="CHEBI:30616"/>
        <dbReference type="ChEBI" id="CHEBI:83421"/>
        <dbReference type="ChEBI" id="CHEBI:456216"/>
        <dbReference type="EC" id="2.7.11.1"/>
    </reaction>
</comment>
<evidence type="ECO:0000256" key="13">
    <source>
        <dbReference type="ARBA" id="ARBA00022741"/>
    </source>
</evidence>
<evidence type="ECO:0000256" key="22">
    <source>
        <dbReference type="SAM" id="MobiDB-lite"/>
    </source>
</evidence>
<dbReference type="Gene3D" id="2.60.120.200">
    <property type="match status" value="1"/>
</dbReference>
<keyword evidence="8" id="KW-0723">Serine/threonine-protein kinase</keyword>
<evidence type="ECO:0000256" key="3">
    <source>
        <dbReference type="ARBA" id="ARBA00007606"/>
    </source>
</evidence>
<accession>A0AAX6FEZ7</accession>
<evidence type="ECO:0000256" key="18">
    <source>
        <dbReference type="ARBA" id="ARBA00023170"/>
    </source>
</evidence>
<feature type="region of interest" description="Disordered" evidence="22">
    <location>
        <begin position="572"/>
        <end position="633"/>
    </location>
</feature>